<evidence type="ECO:0000256" key="6">
    <source>
        <dbReference type="ARBA" id="ARBA00049737"/>
    </source>
</evidence>
<feature type="signal peptide" evidence="8">
    <location>
        <begin position="1"/>
        <end position="17"/>
    </location>
</feature>
<dbReference type="InterPro" id="IPR040236">
    <property type="entry name" value="TMEM198"/>
</dbReference>
<evidence type="ECO:0000313" key="10">
    <source>
        <dbReference type="EMBL" id="KDO20213.1"/>
    </source>
</evidence>
<keyword evidence="4 7" id="KW-1133">Transmembrane helix</keyword>
<dbReference type="PANTHER" id="PTHR31247:SF5">
    <property type="entry name" value="DUF4203 DOMAIN-CONTAINING PROTEIN"/>
    <property type="match status" value="1"/>
</dbReference>
<sequence length="221" mass="23430">MAALLVVLCALVAGVAAQLSVPGNSTFDAQINQILHWDSLHQSNLGLAPNAIAAAAVAIGIVITFYGFTLLRPVIFVTGFLVGAVAGFIGAAMLLQTKPYVVTACWAAFALGGLLCGILLTVLFGVLAIVLERPFVIFALSAFGAIMITWGIGYFAGGYPNATSLPQSLKNGTVSVDIPYSWWGYVVGTVVLCILGMYFQQPSPPLKMHKRFVHDKPFIHC</sequence>
<name>A0A067BPQ4_SAPPC</name>
<organism evidence="10 11">
    <name type="scientific">Saprolegnia parasitica (strain CBS 223.65)</name>
    <dbReference type="NCBI Taxonomy" id="695850"/>
    <lineage>
        <taxon>Eukaryota</taxon>
        <taxon>Sar</taxon>
        <taxon>Stramenopiles</taxon>
        <taxon>Oomycota</taxon>
        <taxon>Saprolegniomycetes</taxon>
        <taxon>Saprolegniales</taxon>
        <taxon>Saprolegniaceae</taxon>
        <taxon>Saprolegnia</taxon>
    </lineage>
</organism>
<evidence type="ECO:0000256" key="5">
    <source>
        <dbReference type="ARBA" id="ARBA00023136"/>
    </source>
</evidence>
<accession>A0A067BPQ4</accession>
<feature type="transmembrane region" description="Helical" evidence="7">
    <location>
        <begin position="75"/>
        <end position="95"/>
    </location>
</feature>
<dbReference type="GeneID" id="24135344"/>
<dbReference type="KEGG" id="spar:SPRG_13467"/>
<dbReference type="GO" id="GO:0005886">
    <property type="term" value="C:plasma membrane"/>
    <property type="evidence" value="ECO:0007669"/>
    <property type="project" value="TreeGrafter"/>
</dbReference>
<keyword evidence="8" id="KW-0732">Signal</keyword>
<feature type="domain" description="TM7S3/TM198-like" evidence="9">
    <location>
        <begin position="119"/>
        <end position="200"/>
    </location>
</feature>
<feature type="transmembrane region" description="Helical" evidence="7">
    <location>
        <begin position="180"/>
        <end position="199"/>
    </location>
</feature>
<evidence type="ECO:0000259" key="9">
    <source>
        <dbReference type="Pfam" id="PF13886"/>
    </source>
</evidence>
<evidence type="ECO:0000256" key="7">
    <source>
        <dbReference type="SAM" id="Phobius"/>
    </source>
</evidence>
<reference evidence="10 11" key="1">
    <citation type="journal article" date="2013" name="PLoS Genet.">
        <title>Distinctive expansion of potential virulence genes in the genome of the oomycete fish pathogen Saprolegnia parasitica.</title>
        <authorList>
            <person name="Jiang R.H."/>
            <person name="de Bruijn I."/>
            <person name="Haas B.J."/>
            <person name="Belmonte R."/>
            <person name="Lobach L."/>
            <person name="Christie J."/>
            <person name="van den Ackerveken G."/>
            <person name="Bottin A."/>
            <person name="Bulone V."/>
            <person name="Diaz-Moreno S.M."/>
            <person name="Dumas B."/>
            <person name="Fan L."/>
            <person name="Gaulin E."/>
            <person name="Govers F."/>
            <person name="Grenville-Briggs L.J."/>
            <person name="Horner N.R."/>
            <person name="Levin J.Z."/>
            <person name="Mammella M."/>
            <person name="Meijer H.J."/>
            <person name="Morris P."/>
            <person name="Nusbaum C."/>
            <person name="Oome S."/>
            <person name="Phillips A.J."/>
            <person name="van Rooyen D."/>
            <person name="Rzeszutek E."/>
            <person name="Saraiva M."/>
            <person name="Secombes C.J."/>
            <person name="Seidl M.F."/>
            <person name="Snel B."/>
            <person name="Stassen J.H."/>
            <person name="Sykes S."/>
            <person name="Tripathy S."/>
            <person name="van den Berg H."/>
            <person name="Vega-Arreguin J.C."/>
            <person name="Wawra S."/>
            <person name="Young S.K."/>
            <person name="Zeng Q."/>
            <person name="Dieguez-Uribeondo J."/>
            <person name="Russ C."/>
            <person name="Tyler B.M."/>
            <person name="van West P."/>
        </authorList>
    </citation>
    <scope>NUCLEOTIDE SEQUENCE [LARGE SCALE GENOMIC DNA]</scope>
    <source>
        <strain evidence="10 11">CBS 223.65</strain>
    </source>
</reference>
<comment type="subcellular location">
    <subcellularLocation>
        <location evidence="1">Membrane</location>
        <topology evidence="1">Multi-pass membrane protein</topology>
    </subcellularLocation>
</comment>
<keyword evidence="3 7" id="KW-0812">Transmembrane</keyword>
<feature type="transmembrane region" description="Helical" evidence="7">
    <location>
        <begin position="47"/>
        <end position="68"/>
    </location>
</feature>
<feature type="transmembrane region" description="Helical" evidence="7">
    <location>
        <begin position="135"/>
        <end position="160"/>
    </location>
</feature>
<dbReference type="STRING" id="695850.A0A067BPQ4"/>
<feature type="transmembrane region" description="Helical" evidence="7">
    <location>
        <begin position="101"/>
        <end position="128"/>
    </location>
</feature>
<evidence type="ECO:0000313" key="11">
    <source>
        <dbReference type="Proteomes" id="UP000030745"/>
    </source>
</evidence>
<dbReference type="VEuPathDB" id="FungiDB:SPRG_13467"/>
<evidence type="ECO:0000256" key="2">
    <source>
        <dbReference type="ARBA" id="ARBA00006244"/>
    </source>
</evidence>
<proteinExistence type="inferred from homology"/>
<evidence type="ECO:0000256" key="8">
    <source>
        <dbReference type="SAM" id="SignalP"/>
    </source>
</evidence>
<protein>
    <recommendedName>
        <fullName evidence="6">Transmembrane protein 198</fullName>
    </recommendedName>
</protein>
<dbReference type="Pfam" id="PF13886">
    <property type="entry name" value="TM7S3_TM198"/>
    <property type="match status" value="1"/>
</dbReference>
<dbReference type="Proteomes" id="UP000030745">
    <property type="component" value="Unassembled WGS sequence"/>
</dbReference>
<dbReference type="RefSeq" id="XP_012209100.1">
    <property type="nucleotide sequence ID" value="XM_012353710.1"/>
</dbReference>
<dbReference type="OrthoDB" id="120489at2759"/>
<gene>
    <name evidence="10" type="ORF">SPRG_13467</name>
</gene>
<dbReference type="EMBL" id="KK583319">
    <property type="protein sequence ID" value="KDO20213.1"/>
    <property type="molecule type" value="Genomic_DNA"/>
</dbReference>
<feature type="chain" id="PRO_5001633635" description="Transmembrane protein 198" evidence="8">
    <location>
        <begin position="18"/>
        <end position="221"/>
    </location>
</feature>
<evidence type="ECO:0000256" key="1">
    <source>
        <dbReference type="ARBA" id="ARBA00004141"/>
    </source>
</evidence>
<keyword evidence="5 7" id="KW-0472">Membrane</keyword>
<evidence type="ECO:0000256" key="4">
    <source>
        <dbReference type="ARBA" id="ARBA00022989"/>
    </source>
</evidence>
<dbReference type="AlphaFoldDB" id="A0A067BPQ4"/>
<dbReference type="InterPro" id="IPR025256">
    <property type="entry name" value="TM7S3/TM198-like_dom"/>
</dbReference>
<keyword evidence="11" id="KW-1185">Reference proteome</keyword>
<comment type="similarity">
    <text evidence="2">Belongs to the TMEM198 family.</text>
</comment>
<dbReference type="PANTHER" id="PTHR31247">
    <property type="entry name" value="TRANSMEMBRANE PROTEIN 198 FAMILY MEMBER"/>
    <property type="match status" value="1"/>
</dbReference>
<evidence type="ECO:0000256" key="3">
    <source>
        <dbReference type="ARBA" id="ARBA00022692"/>
    </source>
</evidence>